<dbReference type="EMBL" id="JAHCTB010000002">
    <property type="protein sequence ID" value="MBT0607367.1"/>
    <property type="molecule type" value="Genomic_DNA"/>
</dbReference>
<accession>A0ABS5S2D5</accession>
<dbReference type="Proteomes" id="UP001297092">
    <property type="component" value="Unassembled WGS sequence"/>
</dbReference>
<keyword evidence="2" id="KW-1185">Reference proteome</keyword>
<evidence type="ECO:0008006" key="3">
    <source>
        <dbReference type="Google" id="ProtNLM"/>
    </source>
</evidence>
<dbReference type="InterPro" id="IPR043869">
    <property type="entry name" value="DUF5829"/>
</dbReference>
<evidence type="ECO:0000313" key="1">
    <source>
        <dbReference type="EMBL" id="MBT0607367.1"/>
    </source>
</evidence>
<comment type="caution">
    <text evidence="1">The sequence shown here is derived from an EMBL/GenBank/DDBJ whole genome shotgun (WGS) entry which is preliminary data.</text>
</comment>
<organism evidence="1 2">
    <name type="scientific">Aequorivita echinoideorum</name>
    <dbReference type="NCBI Taxonomy" id="1549647"/>
    <lineage>
        <taxon>Bacteria</taxon>
        <taxon>Pseudomonadati</taxon>
        <taxon>Bacteroidota</taxon>
        <taxon>Flavobacteriia</taxon>
        <taxon>Flavobacteriales</taxon>
        <taxon>Flavobacteriaceae</taxon>
        <taxon>Aequorivita</taxon>
    </lineage>
</organism>
<sequence>MNWDFLAKTSIVLLCLGCTEPVQKQKDALIDKSAINKSFSRTENQVSFSHLYVVLDSISYNMMLHNDYLKSTYAGMDSGLPGFSPIDSTAKSIYLRGRNSYLEILGPQNSFAEPVGQNGIGFALEAENGFSLQNKPHLKETDTKFLTESDTVTFLVNNKNIIWYKPFYTVGMETNIYTWYSYRNPEFLSALYNKNIEKYTEEAYLQGGYKPQKLFENVTQVEIECSRADHYRISKELQLLGCKLKLKSQDTLNFAVGNIDVTLVRNQTITKSYISRIDGTLNAMDNRTLDFHNLKIENSGRSTRWHFKQQLKSK</sequence>
<evidence type="ECO:0000313" key="2">
    <source>
        <dbReference type="Proteomes" id="UP001297092"/>
    </source>
</evidence>
<gene>
    <name evidence="1" type="ORF">KIV10_04155</name>
</gene>
<protein>
    <recommendedName>
        <fullName evidence="3">Lipoprotein</fullName>
    </recommendedName>
</protein>
<proteinExistence type="predicted"/>
<reference evidence="1 2" key="1">
    <citation type="submission" date="2021-05" db="EMBL/GenBank/DDBJ databases">
        <title>Aequorivita echinoideorum JCM 30378 genome.</title>
        <authorList>
            <person name="Zhang H."/>
            <person name="Li C."/>
        </authorList>
    </citation>
    <scope>NUCLEOTIDE SEQUENCE [LARGE SCALE GENOMIC DNA]</scope>
    <source>
        <strain evidence="1 2">JCM30378</strain>
    </source>
</reference>
<name>A0ABS5S2D5_9FLAO</name>
<dbReference type="Pfam" id="PF19147">
    <property type="entry name" value="DUF5829"/>
    <property type="match status" value="1"/>
</dbReference>
<dbReference type="RefSeq" id="WP_214112246.1">
    <property type="nucleotide sequence ID" value="NZ_JAHCTB010000002.1"/>
</dbReference>